<evidence type="ECO:0000256" key="13">
    <source>
        <dbReference type="ARBA" id="ARBA00023004"/>
    </source>
</evidence>
<evidence type="ECO:0000313" key="18">
    <source>
        <dbReference type="Proteomes" id="UP000694700"/>
    </source>
</evidence>
<dbReference type="EC" id="1.14.11.7" evidence="4"/>
<dbReference type="Pfam" id="PF23557">
    <property type="entry name" value="TPR_leprecan"/>
    <property type="match status" value="1"/>
</dbReference>
<evidence type="ECO:0000256" key="3">
    <source>
        <dbReference type="ARBA" id="ARBA00006487"/>
    </source>
</evidence>
<dbReference type="GO" id="GO:0032963">
    <property type="term" value="P:collagen metabolic process"/>
    <property type="evidence" value="ECO:0007669"/>
    <property type="project" value="InterPro"/>
</dbReference>
<evidence type="ECO:0000256" key="6">
    <source>
        <dbReference type="ARBA" id="ARBA00022729"/>
    </source>
</evidence>
<keyword evidence="8" id="KW-0802">TPR repeat</keyword>
<dbReference type="InterPro" id="IPR039575">
    <property type="entry name" value="P3H"/>
</dbReference>
<keyword evidence="14" id="KW-0325">Glycoprotein</keyword>
<dbReference type="Pfam" id="PF13640">
    <property type="entry name" value="2OG-FeII_Oxy_3"/>
    <property type="match status" value="1"/>
</dbReference>
<feature type="transmembrane region" description="Helical" evidence="15">
    <location>
        <begin position="12"/>
        <end position="30"/>
    </location>
</feature>
<dbReference type="GO" id="GO:0031418">
    <property type="term" value="F:L-ascorbic acid binding"/>
    <property type="evidence" value="ECO:0007669"/>
    <property type="project" value="UniProtKB-KW"/>
</dbReference>
<dbReference type="InterPro" id="IPR011990">
    <property type="entry name" value="TPR-like_helical_dom_sf"/>
</dbReference>
<evidence type="ECO:0000256" key="9">
    <source>
        <dbReference type="ARBA" id="ARBA00022824"/>
    </source>
</evidence>
<evidence type="ECO:0000256" key="1">
    <source>
        <dbReference type="ARBA" id="ARBA00001961"/>
    </source>
</evidence>
<comment type="cofactor">
    <cofactor evidence="2">
        <name>Fe cation</name>
        <dbReference type="ChEBI" id="CHEBI:24875"/>
    </cofactor>
</comment>
<dbReference type="GO" id="GO:0005783">
    <property type="term" value="C:endoplasmic reticulum"/>
    <property type="evidence" value="ECO:0007669"/>
    <property type="project" value="TreeGrafter"/>
</dbReference>
<keyword evidence="13" id="KW-0408">Iron</keyword>
<evidence type="ECO:0000259" key="16">
    <source>
        <dbReference type="PROSITE" id="PS51471"/>
    </source>
</evidence>
<keyword evidence="7" id="KW-0677">Repeat</keyword>
<reference evidence="17" key="1">
    <citation type="submission" date="2025-08" db="UniProtKB">
        <authorList>
            <consortium name="Ensembl"/>
        </authorList>
    </citation>
    <scope>IDENTIFICATION</scope>
</reference>
<keyword evidence="15" id="KW-1133">Transmembrane helix</keyword>
<evidence type="ECO:0000313" key="17">
    <source>
        <dbReference type="Ensembl" id="ENSCCRP00015037096.1"/>
    </source>
</evidence>
<keyword evidence="11" id="KW-0223">Dioxygenase</keyword>
<dbReference type="GO" id="GO:0005506">
    <property type="term" value="F:iron ion binding"/>
    <property type="evidence" value="ECO:0007669"/>
    <property type="project" value="InterPro"/>
</dbReference>
<sequence length="593" mass="67166">MALHSNTNPVYVAFLFIFYYVFITAGSGLSSESSSGLLAPYDEHYYRGVRAYFRDDWERAAEFLEKSISTRDKLLRTRRKCHDECLTAGDDKISKLDWIQVRAECVRFCMGQSFSPAALLPVSSDIEYEFGTRNPYNYLQVTYYKLEKMAKAASAAHTFFVANPSHLEMRNNLEKYRRILGVKEESFQDREREQEQHWEMYDAAILAESSSDWVKAVKKWKECVNETLKQTEECRAQCVMMSQVIPEEPDTVQGLYERAADLSLSLLSCKQMCVTLVSTRPGRVSAVEDFLPLQLEHLHIAQFKAGDLKGAVETLRSLLLFYPTDSDSLSNLELYTQTVEVNTEAQETGGPVPVVGVTITMDDQRLNGTNRVVLDGVLSQSECDRVAASMGDGYRGRRSPHTPHEKFEGLTVLRALQLAQDGLVNQSDARLLHEIGETVKVLMDSYFRSHSVLYFAYTHLVCRSAIPGHQEGRSDLSHPVHVDNCILEPETRQCWREAPAFTHRDLSAVLYLNDDFEGGDFFFADRDAKTVTAMVKPKCGRLVGFTSGPVNPHGVTAVTAGRRCALALWFTTEKQHRDMVRNYQVSVVLCRRD</sequence>
<evidence type="ECO:0000256" key="2">
    <source>
        <dbReference type="ARBA" id="ARBA00001962"/>
    </source>
</evidence>
<dbReference type="Gene3D" id="1.25.40.10">
    <property type="entry name" value="Tetratricopeptide repeat domain"/>
    <property type="match status" value="1"/>
</dbReference>
<keyword evidence="12" id="KW-0560">Oxidoreductase</keyword>
<keyword evidence="10" id="KW-0847">Vitamin C</keyword>
<comment type="similarity">
    <text evidence="3">Belongs to the leprecan family.</text>
</comment>
<organism evidence="17 18">
    <name type="scientific">Cyprinus carpio</name>
    <name type="common">Common carp</name>
    <dbReference type="NCBI Taxonomy" id="7962"/>
    <lineage>
        <taxon>Eukaryota</taxon>
        <taxon>Metazoa</taxon>
        <taxon>Chordata</taxon>
        <taxon>Craniata</taxon>
        <taxon>Vertebrata</taxon>
        <taxon>Euteleostomi</taxon>
        <taxon>Actinopterygii</taxon>
        <taxon>Neopterygii</taxon>
        <taxon>Teleostei</taxon>
        <taxon>Ostariophysi</taxon>
        <taxon>Cypriniformes</taxon>
        <taxon>Cyprinidae</taxon>
        <taxon>Cyprininae</taxon>
        <taxon>Cyprinus</taxon>
    </lineage>
</organism>
<evidence type="ECO:0000256" key="12">
    <source>
        <dbReference type="ARBA" id="ARBA00023002"/>
    </source>
</evidence>
<dbReference type="SUPFAM" id="SSF48452">
    <property type="entry name" value="TPR-like"/>
    <property type="match status" value="1"/>
</dbReference>
<name>A0A8C1UGQ4_CYPCA</name>
<keyword evidence="9" id="KW-0256">Endoplasmic reticulum</keyword>
<dbReference type="PANTHER" id="PTHR14049">
    <property type="entry name" value="LEPRECAN 1"/>
    <property type="match status" value="1"/>
</dbReference>
<dbReference type="PANTHER" id="PTHR14049:SF15">
    <property type="entry name" value="PROCOLLAGEN-PROLINE 3-DIOXYGENASE"/>
    <property type="match status" value="1"/>
</dbReference>
<dbReference type="InterPro" id="IPR044862">
    <property type="entry name" value="Pro_4_hyd_alph_FE2OG_OXY"/>
</dbReference>
<dbReference type="Gene3D" id="2.60.120.620">
    <property type="entry name" value="q2cbj1_9rhob like domain"/>
    <property type="match status" value="1"/>
</dbReference>
<dbReference type="PROSITE" id="PS51471">
    <property type="entry name" value="FE2OG_OXY"/>
    <property type="match status" value="1"/>
</dbReference>
<dbReference type="AlphaFoldDB" id="A0A8C1UGQ4"/>
<dbReference type="GO" id="GO:0019797">
    <property type="term" value="F:procollagen-proline 3-dioxygenase activity"/>
    <property type="evidence" value="ECO:0007669"/>
    <property type="project" value="UniProtKB-EC"/>
</dbReference>
<feature type="domain" description="Fe2OG dioxygenase" evidence="16">
    <location>
        <begin position="448"/>
        <end position="572"/>
    </location>
</feature>
<protein>
    <recommendedName>
        <fullName evidence="4">procollagen-proline 3-dioxygenase</fullName>
        <ecNumber evidence="4">1.14.11.7</ecNumber>
    </recommendedName>
</protein>
<keyword evidence="5" id="KW-0479">Metal-binding</keyword>
<keyword evidence="15" id="KW-0812">Transmembrane</keyword>
<comment type="cofactor">
    <cofactor evidence="1">
        <name>L-ascorbate</name>
        <dbReference type="ChEBI" id="CHEBI:38290"/>
    </cofactor>
</comment>
<dbReference type="InterPro" id="IPR056585">
    <property type="entry name" value="Leprecan_dom"/>
</dbReference>
<evidence type="ECO:0000256" key="5">
    <source>
        <dbReference type="ARBA" id="ARBA00022723"/>
    </source>
</evidence>
<evidence type="ECO:0000256" key="10">
    <source>
        <dbReference type="ARBA" id="ARBA00022896"/>
    </source>
</evidence>
<evidence type="ECO:0000256" key="11">
    <source>
        <dbReference type="ARBA" id="ARBA00022964"/>
    </source>
</evidence>
<dbReference type="InterPro" id="IPR006620">
    <property type="entry name" value="Pro_4_hyd_alph"/>
</dbReference>
<keyword evidence="15" id="KW-0472">Membrane</keyword>
<evidence type="ECO:0000256" key="7">
    <source>
        <dbReference type="ARBA" id="ARBA00022737"/>
    </source>
</evidence>
<evidence type="ECO:0000256" key="15">
    <source>
        <dbReference type="SAM" id="Phobius"/>
    </source>
</evidence>
<evidence type="ECO:0000256" key="8">
    <source>
        <dbReference type="ARBA" id="ARBA00022803"/>
    </source>
</evidence>
<keyword evidence="6" id="KW-0732">Signal</keyword>
<dbReference type="FunFam" id="2.60.120.620:FF:000003">
    <property type="entry name" value="Prolyl 3-hydroxylase 2"/>
    <property type="match status" value="1"/>
</dbReference>
<proteinExistence type="inferred from homology"/>
<dbReference type="Ensembl" id="ENSCCRT00015038377.1">
    <property type="protein sequence ID" value="ENSCCRP00015037096.1"/>
    <property type="gene ID" value="ENSCCRG00015015391.1"/>
</dbReference>
<dbReference type="InterPro" id="IPR005123">
    <property type="entry name" value="Oxoglu/Fe-dep_dioxygenase_dom"/>
</dbReference>
<dbReference type="SMART" id="SM00702">
    <property type="entry name" value="P4Hc"/>
    <property type="match status" value="1"/>
</dbReference>
<accession>A0A8C1UGQ4</accession>
<dbReference type="Proteomes" id="UP000694700">
    <property type="component" value="Unplaced"/>
</dbReference>
<evidence type="ECO:0000256" key="4">
    <source>
        <dbReference type="ARBA" id="ARBA00012262"/>
    </source>
</evidence>
<evidence type="ECO:0000256" key="14">
    <source>
        <dbReference type="ARBA" id="ARBA00023180"/>
    </source>
</evidence>